<dbReference type="STRING" id="44575.SAMN05216419_100169"/>
<dbReference type="eggNOG" id="COG4704">
    <property type="taxonomic scope" value="Bacteria"/>
</dbReference>
<reference evidence="1 2" key="1">
    <citation type="submission" date="2016-12" db="EMBL/GenBank/DDBJ databases">
        <authorList>
            <person name="Song W.-J."/>
            <person name="Kurnit D.M."/>
        </authorList>
    </citation>
    <scope>NUCLEOTIDE SEQUENCE [LARGE SCALE GENOMIC DNA]</scope>
    <source>
        <strain evidence="1 2">ATCC 49181</strain>
    </source>
</reference>
<organism evidence="1 2">
    <name type="scientific">Nitrosomonas cryotolerans ATCC 49181</name>
    <dbReference type="NCBI Taxonomy" id="1131553"/>
    <lineage>
        <taxon>Bacteria</taxon>
        <taxon>Pseudomonadati</taxon>
        <taxon>Pseudomonadota</taxon>
        <taxon>Betaproteobacteria</taxon>
        <taxon>Nitrosomonadales</taxon>
        <taxon>Nitrosomonadaceae</taxon>
        <taxon>Nitrosomonas</taxon>
    </lineage>
</organism>
<dbReference type="AlphaFoldDB" id="A0A1N6IQQ6"/>
<proteinExistence type="predicted"/>
<sequence>MIDIKLSLKIIFKRRAELLYFFIITLLTSTPVHAAKQLDIRSYEAADPCSVDTAQIRVTVNGIGSEGMLSVELYHDPDNFLNKKGRKRRIRIPAMEKQHTVCFSIEQQGTYAVAAYHDVDGNRRLNKRWNMMPKEPFGLSNNPQQRFGFPKFSEAAFTTDALGANIIINLQKP</sequence>
<keyword evidence="2" id="KW-1185">Reference proteome</keyword>
<dbReference type="Pfam" id="PF09912">
    <property type="entry name" value="DUF2141"/>
    <property type="match status" value="1"/>
</dbReference>
<dbReference type="EMBL" id="FSRO01000001">
    <property type="protein sequence ID" value="SIO34323.1"/>
    <property type="molecule type" value="Genomic_DNA"/>
</dbReference>
<protein>
    <submittedName>
        <fullName evidence="1">Uncharacterized conserved protein, DUF2141 family</fullName>
    </submittedName>
</protein>
<dbReference type="RefSeq" id="WP_051537454.1">
    <property type="nucleotide sequence ID" value="NZ_FSRO01000001.1"/>
</dbReference>
<gene>
    <name evidence="1" type="ORF">SAMN02743940_1996</name>
</gene>
<name>A0A1N6IQQ6_9PROT</name>
<dbReference type="Proteomes" id="UP000185062">
    <property type="component" value="Unassembled WGS sequence"/>
</dbReference>
<evidence type="ECO:0000313" key="1">
    <source>
        <dbReference type="EMBL" id="SIO34323.1"/>
    </source>
</evidence>
<accession>A0A1N6IQQ6</accession>
<evidence type="ECO:0000313" key="2">
    <source>
        <dbReference type="Proteomes" id="UP000185062"/>
    </source>
</evidence>
<dbReference type="InterPro" id="IPR018673">
    <property type="entry name" value="DUF2141"/>
</dbReference>